<keyword evidence="2" id="KW-1185">Reference proteome</keyword>
<dbReference type="Proteomes" id="UP001500131">
    <property type="component" value="Unassembled WGS sequence"/>
</dbReference>
<name>A0AAW3AYD2_9TRYP</name>
<comment type="caution">
    <text evidence="1">The sequence shown here is derived from an EMBL/GenBank/DDBJ whole genome shotgun (WGS) entry which is preliminary data.</text>
</comment>
<protein>
    <submittedName>
        <fullName evidence="1">Uncharacterized protein</fullName>
    </submittedName>
</protein>
<dbReference type="EMBL" id="JBAMZK010000001">
    <property type="protein sequence ID" value="KAL0515153.1"/>
    <property type="molecule type" value="Genomic_DNA"/>
</dbReference>
<sequence length="86" mass="9584">MRGIRATARPVPHECAEWFMPDRRFTAYAWREFFAMFVCTNCTMSLRIGAVNTAGSGHVPTTESDDAEYTLTDGRADIATGACFRV</sequence>
<dbReference type="AlphaFoldDB" id="A0AAW3AYD2"/>
<accession>A0AAW3AYD2</accession>
<reference evidence="1 2" key="1">
    <citation type="submission" date="2024-02" db="EMBL/GenBank/DDBJ databases">
        <title>FIRST GENOME SEQUENCES OF Leishmania (Viannia) shawi, Leishmania (Viannia) lindenbergi AND Leishmania (Viannia) utingensis.</title>
        <authorList>
            <person name="Resadore F."/>
            <person name="Custodio M.G.F."/>
            <person name="Boite M.C."/>
            <person name="Cupolillo E."/>
            <person name="Ferreira G.E.M."/>
        </authorList>
    </citation>
    <scope>NUCLEOTIDE SEQUENCE [LARGE SCALE GENOMIC DNA]</scope>
    <source>
        <strain evidence="1 2">MHOM/BR/1966/M15733</strain>
    </source>
</reference>
<evidence type="ECO:0000313" key="2">
    <source>
        <dbReference type="Proteomes" id="UP001500131"/>
    </source>
</evidence>
<proteinExistence type="predicted"/>
<organism evidence="1 2">
    <name type="scientific">Leishmania lindenbergi</name>
    <dbReference type="NCBI Taxonomy" id="651832"/>
    <lineage>
        <taxon>Eukaryota</taxon>
        <taxon>Discoba</taxon>
        <taxon>Euglenozoa</taxon>
        <taxon>Kinetoplastea</taxon>
        <taxon>Metakinetoplastina</taxon>
        <taxon>Trypanosomatida</taxon>
        <taxon>Trypanosomatidae</taxon>
        <taxon>Leishmaniinae</taxon>
        <taxon>Leishmania</taxon>
    </lineage>
</organism>
<evidence type="ECO:0000313" key="1">
    <source>
        <dbReference type="EMBL" id="KAL0515153.1"/>
    </source>
</evidence>
<gene>
    <name evidence="1" type="ORF">Q4I31_000302</name>
</gene>